<dbReference type="Gramene" id="rna-AYBTSS11_LOCUS9279">
    <property type="protein sequence ID" value="CAJ1939692.1"/>
    <property type="gene ID" value="gene-AYBTSS11_LOCUS9279"/>
</dbReference>
<keyword evidence="2" id="KW-1185">Reference proteome</keyword>
<dbReference type="EMBL" id="OY731400">
    <property type="protein sequence ID" value="CAJ1939692.1"/>
    <property type="molecule type" value="Genomic_DNA"/>
</dbReference>
<protein>
    <submittedName>
        <fullName evidence="1">Uncharacterized protein</fullName>
    </submittedName>
</protein>
<dbReference type="AlphaFoldDB" id="A0AA86SU07"/>
<gene>
    <name evidence="1" type="ORF">AYBTSS11_LOCUS9279</name>
</gene>
<sequence>MDNAHTLIKFHLLNASLLHNNSSHFVDNGLVPWAFVRLAHILSQVKHLSKHKTMEDTLVASHCKHMATAWSLANQNPVICSKIPRNPIG</sequence>
<reference evidence="1" key="1">
    <citation type="submission" date="2023-10" db="EMBL/GenBank/DDBJ databases">
        <authorList>
            <person name="Domelevo Entfellner J.-B."/>
        </authorList>
    </citation>
    <scope>NUCLEOTIDE SEQUENCE</scope>
</reference>
<evidence type="ECO:0000313" key="2">
    <source>
        <dbReference type="Proteomes" id="UP001189624"/>
    </source>
</evidence>
<dbReference type="Proteomes" id="UP001189624">
    <property type="component" value="Chromosome 3"/>
</dbReference>
<name>A0AA86SU07_9FABA</name>
<evidence type="ECO:0000313" key="1">
    <source>
        <dbReference type="EMBL" id="CAJ1939692.1"/>
    </source>
</evidence>
<proteinExistence type="predicted"/>
<accession>A0AA86SU07</accession>
<organism evidence="1 2">
    <name type="scientific">Sphenostylis stenocarpa</name>
    <dbReference type="NCBI Taxonomy" id="92480"/>
    <lineage>
        <taxon>Eukaryota</taxon>
        <taxon>Viridiplantae</taxon>
        <taxon>Streptophyta</taxon>
        <taxon>Embryophyta</taxon>
        <taxon>Tracheophyta</taxon>
        <taxon>Spermatophyta</taxon>
        <taxon>Magnoliopsida</taxon>
        <taxon>eudicotyledons</taxon>
        <taxon>Gunneridae</taxon>
        <taxon>Pentapetalae</taxon>
        <taxon>rosids</taxon>
        <taxon>fabids</taxon>
        <taxon>Fabales</taxon>
        <taxon>Fabaceae</taxon>
        <taxon>Papilionoideae</taxon>
        <taxon>50 kb inversion clade</taxon>
        <taxon>NPAAA clade</taxon>
        <taxon>indigoferoid/millettioid clade</taxon>
        <taxon>Phaseoleae</taxon>
        <taxon>Sphenostylis</taxon>
    </lineage>
</organism>